<keyword evidence="4" id="KW-0472">Membrane</keyword>
<dbReference type="EMBL" id="JAHRIN010051410">
    <property type="protein sequence ID" value="MEQ2209507.1"/>
    <property type="molecule type" value="Genomic_DNA"/>
</dbReference>
<keyword evidence="7" id="KW-1185">Reference proteome</keyword>
<comment type="subcellular location">
    <subcellularLocation>
        <location evidence="1">Membrane</location>
    </subcellularLocation>
</comment>
<dbReference type="Gene3D" id="2.60.220.30">
    <property type="match status" value="2"/>
</dbReference>
<name>A0ABV0RMT7_9TELE</name>
<keyword evidence="3" id="KW-0040">ANK repeat</keyword>
<sequence length="189" mass="21682">LERKRICRIITRDFPQYFAVVSRIKQDSNLIGPEGGILSSTVVPQVQAVFPEGALTKRIKVGLQVYREIICVPYMAKFVIFAKTHDPIEARLRCFCMTDDKIDKTLEQQENFTEVARSRDVEVLEGKPIYADCFGNLVPLTKSGQHHLFSFYAFKENRLALFIKVRTVSCLLISQKNTELFCNLRALTF</sequence>
<feature type="domain" description="Ankyrin UPA" evidence="5">
    <location>
        <begin position="72"/>
        <end position="169"/>
    </location>
</feature>
<gene>
    <name evidence="6" type="ORF">XENOCAPTIV_031036</name>
</gene>
<dbReference type="Pfam" id="PF17809">
    <property type="entry name" value="UPA_2"/>
    <property type="match status" value="1"/>
</dbReference>
<feature type="non-terminal residue" evidence="6">
    <location>
        <position position="1"/>
    </location>
</feature>
<dbReference type="InterPro" id="IPR051165">
    <property type="entry name" value="Multifunctional_ANK_Repeat"/>
</dbReference>
<organism evidence="6 7">
    <name type="scientific">Xenoophorus captivus</name>
    <dbReference type="NCBI Taxonomy" id="1517983"/>
    <lineage>
        <taxon>Eukaryota</taxon>
        <taxon>Metazoa</taxon>
        <taxon>Chordata</taxon>
        <taxon>Craniata</taxon>
        <taxon>Vertebrata</taxon>
        <taxon>Euteleostomi</taxon>
        <taxon>Actinopterygii</taxon>
        <taxon>Neopterygii</taxon>
        <taxon>Teleostei</taxon>
        <taxon>Neoteleostei</taxon>
        <taxon>Acanthomorphata</taxon>
        <taxon>Ovalentaria</taxon>
        <taxon>Atherinomorphae</taxon>
        <taxon>Cyprinodontiformes</taxon>
        <taxon>Goodeidae</taxon>
        <taxon>Xenoophorus</taxon>
    </lineage>
</organism>
<protein>
    <recommendedName>
        <fullName evidence="5">Ankyrin UPA domain-containing protein</fullName>
    </recommendedName>
</protein>
<evidence type="ECO:0000256" key="4">
    <source>
        <dbReference type="ARBA" id="ARBA00023136"/>
    </source>
</evidence>
<evidence type="ECO:0000256" key="1">
    <source>
        <dbReference type="ARBA" id="ARBA00004370"/>
    </source>
</evidence>
<evidence type="ECO:0000313" key="7">
    <source>
        <dbReference type="Proteomes" id="UP001434883"/>
    </source>
</evidence>
<proteinExistence type="predicted"/>
<comment type="caution">
    <text evidence="6">The sequence shown here is derived from an EMBL/GenBank/DDBJ whole genome shotgun (WGS) entry which is preliminary data.</text>
</comment>
<keyword evidence="2" id="KW-0677">Repeat</keyword>
<dbReference type="Proteomes" id="UP001434883">
    <property type="component" value="Unassembled WGS sequence"/>
</dbReference>
<dbReference type="Gene3D" id="2.60.40.2660">
    <property type="match status" value="1"/>
</dbReference>
<evidence type="ECO:0000259" key="5">
    <source>
        <dbReference type="Pfam" id="PF17809"/>
    </source>
</evidence>
<accession>A0ABV0RMT7</accession>
<evidence type="ECO:0000256" key="2">
    <source>
        <dbReference type="ARBA" id="ARBA00022737"/>
    </source>
</evidence>
<reference evidence="6 7" key="1">
    <citation type="submission" date="2021-06" db="EMBL/GenBank/DDBJ databases">
        <authorList>
            <person name="Palmer J.M."/>
        </authorList>
    </citation>
    <scope>NUCLEOTIDE SEQUENCE [LARGE SCALE GENOMIC DNA]</scope>
    <source>
        <strain evidence="6 7">XC_2019</strain>
        <tissue evidence="6">Muscle</tissue>
    </source>
</reference>
<evidence type="ECO:0000313" key="6">
    <source>
        <dbReference type="EMBL" id="MEQ2209507.1"/>
    </source>
</evidence>
<evidence type="ECO:0000256" key="3">
    <source>
        <dbReference type="ARBA" id="ARBA00023043"/>
    </source>
</evidence>
<dbReference type="InterPro" id="IPR040745">
    <property type="entry name" value="Ankyrin_UPA"/>
</dbReference>
<dbReference type="PANTHER" id="PTHR24123">
    <property type="entry name" value="ANKYRIN REPEAT-CONTAINING"/>
    <property type="match status" value="1"/>
</dbReference>
<dbReference type="PANTHER" id="PTHR24123:SF49">
    <property type="entry name" value="ANKYRIN-2-LIKE ISOFORM X1"/>
    <property type="match status" value="1"/>
</dbReference>